<gene>
    <name evidence="2" type="ORF">BRAFLDRAFT_208697</name>
</gene>
<evidence type="ECO:0000259" key="1">
    <source>
        <dbReference type="PROSITE" id="PS50041"/>
    </source>
</evidence>
<dbReference type="PANTHER" id="PTHR22801">
    <property type="entry name" value="LITHOSTATHINE"/>
    <property type="match status" value="1"/>
</dbReference>
<dbReference type="InterPro" id="IPR016186">
    <property type="entry name" value="C-type_lectin-like/link_sf"/>
</dbReference>
<dbReference type="AlphaFoldDB" id="C3XPL0"/>
<accession>C3XPL0</accession>
<sequence length="142" mass="16740">GTCPSGYSKFQRSCFKSFPNPKTHILAERDCKAVGGFLAVPKDRETNTFLARQGNKIVRRGKFYIGLSNRNRGKQWFYADGTRLGRYKNWRPGEPNNYRGKNEDCVELWWNGWWNDVPCSYKYRYHCEVKLPRGHCKFLSLF</sequence>
<dbReference type="Gene3D" id="3.10.100.10">
    <property type="entry name" value="Mannose-Binding Protein A, subunit A"/>
    <property type="match status" value="1"/>
</dbReference>
<feature type="non-terminal residue" evidence="2">
    <location>
        <position position="142"/>
    </location>
</feature>
<dbReference type="InParanoid" id="C3XPL0"/>
<dbReference type="PANTHER" id="PTHR22801:SF63">
    <property type="entry name" value="C-TYPE LECTIN DOMAIN-CONTAINING PROTEIN"/>
    <property type="match status" value="1"/>
</dbReference>
<dbReference type="SMART" id="SM00034">
    <property type="entry name" value="CLECT"/>
    <property type="match status" value="1"/>
</dbReference>
<dbReference type="InterPro" id="IPR050801">
    <property type="entry name" value="Ca-Dep_Lectins_ImmuneDev"/>
</dbReference>
<dbReference type="PROSITE" id="PS50041">
    <property type="entry name" value="C_TYPE_LECTIN_2"/>
    <property type="match status" value="1"/>
</dbReference>
<reference evidence="2" key="1">
    <citation type="journal article" date="2008" name="Nature">
        <title>The amphioxus genome and the evolution of the chordate karyotype.</title>
        <authorList>
            <consortium name="US DOE Joint Genome Institute (JGI-PGF)"/>
            <person name="Putnam N.H."/>
            <person name="Butts T."/>
            <person name="Ferrier D.E.K."/>
            <person name="Furlong R.F."/>
            <person name="Hellsten U."/>
            <person name="Kawashima T."/>
            <person name="Robinson-Rechavi M."/>
            <person name="Shoguchi E."/>
            <person name="Terry A."/>
            <person name="Yu J.-K."/>
            <person name="Benito-Gutierrez E.L."/>
            <person name="Dubchak I."/>
            <person name="Garcia-Fernandez J."/>
            <person name="Gibson-Brown J.J."/>
            <person name="Grigoriev I.V."/>
            <person name="Horton A.C."/>
            <person name="de Jong P.J."/>
            <person name="Jurka J."/>
            <person name="Kapitonov V.V."/>
            <person name="Kohara Y."/>
            <person name="Kuroki Y."/>
            <person name="Lindquist E."/>
            <person name="Lucas S."/>
            <person name="Osoegawa K."/>
            <person name="Pennacchio L.A."/>
            <person name="Salamov A.A."/>
            <person name="Satou Y."/>
            <person name="Sauka-Spengler T."/>
            <person name="Schmutz J."/>
            <person name="Shin-I T."/>
            <person name="Toyoda A."/>
            <person name="Bronner-Fraser M."/>
            <person name="Fujiyama A."/>
            <person name="Holland L.Z."/>
            <person name="Holland P.W.H."/>
            <person name="Satoh N."/>
            <person name="Rokhsar D.S."/>
        </authorList>
    </citation>
    <scope>NUCLEOTIDE SEQUENCE [LARGE SCALE GENOMIC DNA]</scope>
    <source>
        <strain evidence="2">S238N-H82</strain>
        <tissue evidence="2">Testes</tissue>
    </source>
</reference>
<name>C3XPL0_BRAFL</name>
<proteinExistence type="predicted"/>
<dbReference type="eggNOG" id="ENOG502SZRH">
    <property type="taxonomic scope" value="Eukaryota"/>
</dbReference>
<protein>
    <recommendedName>
        <fullName evidence="1">C-type lectin domain-containing protein</fullName>
    </recommendedName>
</protein>
<organism evidence="2">
    <name type="scientific">Branchiostoma floridae</name>
    <name type="common">Florida lancelet</name>
    <name type="synonym">Amphioxus</name>
    <dbReference type="NCBI Taxonomy" id="7739"/>
    <lineage>
        <taxon>Eukaryota</taxon>
        <taxon>Metazoa</taxon>
        <taxon>Chordata</taxon>
        <taxon>Cephalochordata</taxon>
        <taxon>Leptocardii</taxon>
        <taxon>Amphioxiformes</taxon>
        <taxon>Branchiostomatidae</taxon>
        <taxon>Branchiostoma</taxon>
    </lineage>
</organism>
<dbReference type="InterPro" id="IPR016187">
    <property type="entry name" value="CTDL_fold"/>
</dbReference>
<dbReference type="EMBL" id="GG666451">
    <property type="protein sequence ID" value="EEN69881.1"/>
    <property type="molecule type" value="Genomic_DNA"/>
</dbReference>
<dbReference type="Pfam" id="PF00059">
    <property type="entry name" value="Lectin_C"/>
    <property type="match status" value="1"/>
</dbReference>
<evidence type="ECO:0000313" key="2">
    <source>
        <dbReference type="EMBL" id="EEN69881.1"/>
    </source>
</evidence>
<dbReference type="InterPro" id="IPR001304">
    <property type="entry name" value="C-type_lectin-like"/>
</dbReference>
<dbReference type="SUPFAM" id="SSF56436">
    <property type="entry name" value="C-type lectin-like"/>
    <property type="match status" value="1"/>
</dbReference>
<feature type="domain" description="C-type lectin" evidence="1">
    <location>
        <begin position="10"/>
        <end position="128"/>
    </location>
</feature>